<evidence type="ECO:0000313" key="2">
    <source>
        <dbReference type="EMBL" id="OJH41598.1"/>
    </source>
</evidence>
<dbReference type="Gene3D" id="2.130.10.10">
    <property type="entry name" value="YVTN repeat-like/Quinoprotein amine dehydrogenase"/>
    <property type="match status" value="1"/>
</dbReference>
<dbReference type="EMBL" id="MPIN01000002">
    <property type="protein sequence ID" value="OJH41598.1"/>
    <property type="molecule type" value="Genomic_DNA"/>
</dbReference>
<dbReference type="OrthoDB" id="9774579at2"/>
<dbReference type="InterPro" id="IPR051200">
    <property type="entry name" value="Host-pathogen_enzymatic-act"/>
</dbReference>
<dbReference type="InterPro" id="IPR011048">
    <property type="entry name" value="Haem_d1_sf"/>
</dbReference>
<gene>
    <name evidence="2" type="ORF">BON30_08285</name>
</gene>
<reference evidence="2 3" key="2">
    <citation type="submission" date="2016-12" db="EMBL/GenBank/DDBJ databases">
        <title>Draft Genome Sequence of Cystobacter ferrugineus Strain Cbfe23.</title>
        <authorList>
            <person name="Akbar S."/>
            <person name="Dowd S.E."/>
            <person name="Stevens D.C."/>
        </authorList>
    </citation>
    <scope>NUCLEOTIDE SEQUENCE [LARGE SCALE GENOMIC DNA]</scope>
    <source>
        <strain evidence="2 3">Cbfe23</strain>
    </source>
</reference>
<evidence type="ECO:0000256" key="1">
    <source>
        <dbReference type="SAM" id="Phobius"/>
    </source>
</evidence>
<evidence type="ECO:0000313" key="3">
    <source>
        <dbReference type="Proteomes" id="UP000182229"/>
    </source>
</evidence>
<dbReference type="AlphaFoldDB" id="A0A1L9BHE5"/>
<keyword evidence="1" id="KW-0472">Membrane</keyword>
<accession>A0A1L9BHE5</accession>
<dbReference type="PANTHER" id="PTHR47197">
    <property type="entry name" value="PROTEIN NIRF"/>
    <property type="match status" value="1"/>
</dbReference>
<reference evidence="3" key="1">
    <citation type="submission" date="2016-11" db="EMBL/GenBank/DDBJ databases">
        <authorList>
            <person name="Shukria A."/>
            <person name="Stevens D.C."/>
        </authorList>
    </citation>
    <scope>NUCLEOTIDE SEQUENCE [LARGE SCALE GENOMIC DNA]</scope>
    <source>
        <strain evidence="3">Cbfe23</strain>
    </source>
</reference>
<keyword evidence="1" id="KW-0812">Transmembrane</keyword>
<keyword evidence="1" id="KW-1133">Transmembrane helix</keyword>
<dbReference type="Pfam" id="PF02239">
    <property type="entry name" value="Cytochrom_D1"/>
    <property type="match status" value="1"/>
</dbReference>
<organism evidence="2 3">
    <name type="scientific">Cystobacter ferrugineus</name>
    <dbReference type="NCBI Taxonomy" id="83449"/>
    <lineage>
        <taxon>Bacteria</taxon>
        <taxon>Pseudomonadati</taxon>
        <taxon>Myxococcota</taxon>
        <taxon>Myxococcia</taxon>
        <taxon>Myxococcales</taxon>
        <taxon>Cystobacterineae</taxon>
        <taxon>Archangiaceae</taxon>
        <taxon>Cystobacter</taxon>
    </lineage>
</organism>
<keyword evidence="3" id="KW-1185">Reference proteome</keyword>
<comment type="caution">
    <text evidence="2">The sequence shown here is derived from an EMBL/GenBank/DDBJ whole genome shotgun (WGS) entry which is preliminary data.</text>
</comment>
<dbReference type="SUPFAM" id="SSF51004">
    <property type="entry name" value="C-terminal (heme d1) domain of cytochrome cd1-nitrite reductase"/>
    <property type="match status" value="1"/>
</dbReference>
<dbReference type="RefSeq" id="WP_071898294.1">
    <property type="nucleotide sequence ID" value="NZ_MPIN01000002.1"/>
</dbReference>
<protein>
    <submittedName>
        <fullName evidence="2">Cytochrome D1</fullName>
    </submittedName>
</protein>
<name>A0A1L9BHE5_9BACT</name>
<dbReference type="PANTHER" id="PTHR47197:SF3">
    <property type="entry name" value="DIHYDRO-HEME D1 DEHYDROGENASE"/>
    <property type="match status" value="1"/>
</dbReference>
<sequence>MTPQDREARRSRAEVTVAALAVLCMLAPVAILLPALEPALPRAEPVGPAEPMQGPQRLVRNGVVVEFSLLHPGDTSGPRRPLMEGDEAEVRLRMTDASSGLPLRGLSPSAWMDLGHLLSDKAEAQQECKDRVGVYLKGLVGIRPLIDLNSYYLLVLNKDPSISVIDPVVGMTGKTSLYTTVVIERPGADWVKSLDQKRLYVSMPKAGAVAVVDTTAFRVEARVQAGQEPTRVALQPDGHYLWVGNDAGEPVRSGVTVIDTQTLKPVATIATGRGHHEIVFSSDDRYAFVSNRDEGTISVISIARLEKVKDLKAGALPISLAYSSLSHVLYVADGKDGGVTAFDGARLEEVARLPARPGLGPMRFSQDGRWGLIVNPAEHVVYVVDAADNQLVHNIPVSGQPYQVSFTRAFAYVRLLDSERVEMINLSTLGRGKQPTVQGFAAGRTAPRLAGDLSIADSISQASTEAAIFVASPADNTTYFYMEGMNAPMGSFGNYGHNARAVQVVDRSLREVEPGVYSARLRLPVAGQYDVAFLLDAPRVLHCFRVEAKANPALKKALGALEIEYLDAPARLAVGQKALLRFRLREASTHQPATGLEEVKVLTYAAPGRQRAEVAAREVGEGVYEVEPSLPGAGSYYLYVAVPELKLKYGDLPYRALWVGGMTQSQSMREEQARGPQAN</sequence>
<dbReference type="InterPro" id="IPR015943">
    <property type="entry name" value="WD40/YVTN_repeat-like_dom_sf"/>
</dbReference>
<dbReference type="STRING" id="83449.BON30_08285"/>
<dbReference type="Proteomes" id="UP000182229">
    <property type="component" value="Unassembled WGS sequence"/>
</dbReference>
<proteinExistence type="predicted"/>
<feature type="transmembrane region" description="Helical" evidence="1">
    <location>
        <begin position="15"/>
        <end position="36"/>
    </location>
</feature>